<keyword evidence="1" id="KW-0472">Membrane</keyword>
<evidence type="ECO:0000313" key="2">
    <source>
        <dbReference type="EMBL" id="AYK15024.1"/>
    </source>
</evidence>
<evidence type="ECO:0000313" key="4">
    <source>
        <dbReference type="Proteomes" id="UP000053087"/>
    </source>
</evidence>
<keyword evidence="4" id="KW-1185">Reference proteome</keyword>
<dbReference type="KEGG" id="mfz:AOB57_007255"/>
<dbReference type="Proteomes" id="UP000053087">
    <property type="component" value="Chromosome"/>
</dbReference>
<dbReference type="Proteomes" id="UP000585579">
    <property type="component" value="Unassembled WGS sequence"/>
</dbReference>
<sequence length="194" mass="21724">MKIDIVCKILVLLIFLGFAVFSGTIVLVDNKDDKCSGKQLVETASNESSPKVMTDAQGNGMIQKIHLQDNPVDSNGYWDDSESFVIDIKKFEESAASGNISIRLLERDFEIELDKITVSNGGRSCHYSGQVKGMPHSKAEFYIYGDVFCGSIEFCDLTYTIAVTSEEYDGKTVHVVFLINWENERDKVKDMLIL</sequence>
<organism evidence="2 4">
    <name type="scientific">Methanosarcina flavescens</name>
    <dbReference type="NCBI Taxonomy" id="1715806"/>
    <lineage>
        <taxon>Archaea</taxon>
        <taxon>Methanobacteriati</taxon>
        <taxon>Methanobacteriota</taxon>
        <taxon>Stenosarchaea group</taxon>
        <taxon>Methanomicrobia</taxon>
        <taxon>Methanosarcinales</taxon>
        <taxon>Methanosarcinaceae</taxon>
        <taxon>Methanosarcina</taxon>
    </lineage>
</organism>
<dbReference type="EMBL" id="CP032683">
    <property type="protein sequence ID" value="AYK15024.1"/>
    <property type="molecule type" value="Genomic_DNA"/>
</dbReference>
<reference evidence="3 5" key="3">
    <citation type="journal article" date="2020" name="Biotechnol. Biofuels">
        <title>New insights from the biogas microbiome by comprehensive genome-resolved metagenomics of nearly 1600 species originating from multiple anaerobic digesters.</title>
        <authorList>
            <person name="Campanaro S."/>
            <person name="Treu L."/>
            <person name="Rodriguez-R L.M."/>
            <person name="Kovalovszki A."/>
            <person name="Ziels R.M."/>
            <person name="Maus I."/>
            <person name="Zhu X."/>
            <person name="Kougias P.G."/>
            <person name="Basile A."/>
            <person name="Luo G."/>
            <person name="Schluter A."/>
            <person name="Konstantinidis K.T."/>
            <person name="Angelidaki I."/>
        </authorList>
    </citation>
    <scope>NUCLEOTIDE SEQUENCE [LARGE SCALE GENOMIC DNA]</scope>
    <source>
        <strain evidence="3">AS22ysBPME_46</strain>
    </source>
</reference>
<keyword evidence="1" id="KW-1133">Transmembrane helix</keyword>
<dbReference type="RefSeq" id="WP_054299732.1">
    <property type="nucleotide sequence ID" value="NZ_CP032683.1"/>
</dbReference>
<accession>A0A660HS08</accession>
<dbReference type="EMBL" id="JAAYQL010000008">
    <property type="protein sequence ID" value="NLK31566.1"/>
    <property type="molecule type" value="Genomic_DNA"/>
</dbReference>
<evidence type="ECO:0000313" key="3">
    <source>
        <dbReference type="EMBL" id="NLK31566.1"/>
    </source>
</evidence>
<proteinExistence type="predicted"/>
<name>A0A660HS08_9EURY</name>
<keyword evidence="1" id="KW-0812">Transmembrane</keyword>
<evidence type="ECO:0000256" key="1">
    <source>
        <dbReference type="SAM" id="Phobius"/>
    </source>
</evidence>
<reference evidence="2" key="2">
    <citation type="submission" date="2018-10" db="EMBL/GenBank/DDBJ databases">
        <authorList>
            <person name="Fischer M.A."/>
            <person name="Kern T."/>
            <person name="Deppenmeier U."/>
            <person name="Schmitz R.A."/>
            <person name="Rother M."/>
        </authorList>
    </citation>
    <scope>NUCLEOTIDE SEQUENCE</scope>
    <source>
        <strain evidence="2">E03.2</strain>
    </source>
</reference>
<protein>
    <submittedName>
        <fullName evidence="2">Uncharacterized protein</fullName>
    </submittedName>
</protein>
<gene>
    <name evidence="2" type="ORF">AOB57_007255</name>
    <name evidence="3" type="ORF">GX302_01630</name>
</gene>
<evidence type="ECO:0000313" key="5">
    <source>
        <dbReference type="Proteomes" id="UP000585579"/>
    </source>
</evidence>
<dbReference type="GeneID" id="53687903"/>
<reference evidence="2 4" key="1">
    <citation type="journal article" date="2016" name="Int. J. Syst. Evol. Microbiol.">
        <title>Methanosarcina flavescens sp. nov., a methanogenic archaeon isolated from a full-scale anaerobic digester.</title>
        <authorList>
            <person name="Kern T."/>
            <person name="Fischer M.A."/>
            <person name="Deppenmeier U."/>
            <person name="Schmitz R.A."/>
            <person name="Rother M."/>
        </authorList>
    </citation>
    <scope>NUCLEOTIDE SEQUENCE [LARGE SCALE GENOMIC DNA]</scope>
    <source>
        <strain evidence="2 4">E03.2</strain>
    </source>
</reference>
<dbReference type="OrthoDB" id="137518at2157"/>
<feature type="transmembrane region" description="Helical" evidence="1">
    <location>
        <begin position="9"/>
        <end position="28"/>
    </location>
</feature>
<dbReference type="AlphaFoldDB" id="A0A660HS08"/>